<dbReference type="EC" id="2.3.1.47" evidence="2"/>
<dbReference type="InterPro" id="IPR015421">
    <property type="entry name" value="PyrdxlP-dep_Trfase_major"/>
</dbReference>
<evidence type="ECO:0000256" key="4">
    <source>
        <dbReference type="ARBA" id="ARBA00022898"/>
    </source>
</evidence>
<dbReference type="InterPro" id="IPR015422">
    <property type="entry name" value="PyrdxlP-dep_Trfase_small"/>
</dbReference>
<comment type="cofactor">
    <cofactor evidence="1">
        <name>pyridoxal 5'-phosphate</name>
        <dbReference type="ChEBI" id="CHEBI:597326"/>
    </cofactor>
</comment>
<keyword evidence="4" id="KW-0663">Pyridoxal phosphate</keyword>
<sequence>MAPMAVAPPATAVASRALRAELPDFVGARVEGFHRRLALGWGGRHILRGRRPGDGDLLMQSNDYLSIADHAEIIGAQRSSLGTSGLGMMMSAQFLQDEDEPLRRLEALLADAVGFEAGILTQSGFAANVGLLQAIAGPGVPVYIDLLAHASLREGGRSAGAPAISVLHNNLSHLERQLAQNGPGVIVVDAIYSTDGSVSPLRETADLARRHGCVLVVDESHSLGVHGDHGEGLVAALGLTDSVHFLTASLAKAYCARAGFIACTARFREYFGMEALPAIFSSALLPHDLAGIGAAHGVVRDESWRRARLRGTTRRVRSGLRRLGYPINDDDEPIVALEVGTEADTIVVRDVLEANGIFGSVFCAPATATNRALIRLTLNAAMGDDDVDRFLTTLERVRPDLGVDSWSASRRAPRPPTGLTVTVGAGVPI</sequence>
<dbReference type="InterPro" id="IPR050087">
    <property type="entry name" value="AON_synthase_class-II"/>
</dbReference>
<dbReference type="Pfam" id="PF00155">
    <property type="entry name" value="Aminotran_1_2"/>
    <property type="match status" value="1"/>
</dbReference>
<dbReference type="SUPFAM" id="SSF53383">
    <property type="entry name" value="PLP-dependent transferases"/>
    <property type="match status" value="1"/>
</dbReference>
<keyword evidence="3 7" id="KW-0808">Transferase</keyword>
<evidence type="ECO:0000259" key="6">
    <source>
        <dbReference type="Pfam" id="PF00155"/>
    </source>
</evidence>
<organism evidence="7 8">
    <name type="scientific">Microbacterium resistens</name>
    <dbReference type="NCBI Taxonomy" id="156977"/>
    <lineage>
        <taxon>Bacteria</taxon>
        <taxon>Bacillati</taxon>
        <taxon>Actinomycetota</taxon>
        <taxon>Actinomycetes</taxon>
        <taxon>Micrococcales</taxon>
        <taxon>Microbacteriaceae</taxon>
        <taxon>Microbacterium</taxon>
    </lineage>
</organism>
<evidence type="ECO:0000256" key="5">
    <source>
        <dbReference type="ARBA" id="ARBA00047715"/>
    </source>
</evidence>
<dbReference type="GO" id="GO:0016746">
    <property type="term" value="F:acyltransferase activity"/>
    <property type="evidence" value="ECO:0007669"/>
    <property type="project" value="UniProtKB-KW"/>
</dbReference>
<comment type="catalytic activity">
    <reaction evidence="5">
        <text>6-carboxyhexanoyl-[ACP] + L-alanine + H(+) = (8S)-8-amino-7-oxononanoate + holo-[ACP] + CO2</text>
        <dbReference type="Rhea" id="RHEA:42288"/>
        <dbReference type="Rhea" id="RHEA-COMP:9685"/>
        <dbReference type="Rhea" id="RHEA-COMP:9955"/>
        <dbReference type="ChEBI" id="CHEBI:15378"/>
        <dbReference type="ChEBI" id="CHEBI:16526"/>
        <dbReference type="ChEBI" id="CHEBI:57972"/>
        <dbReference type="ChEBI" id="CHEBI:64479"/>
        <dbReference type="ChEBI" id="CHEBI:78846"/>
        <dbReference type="ChEBI" id="CHEBI:149468"/>
        <dbReference type="EC" id="2.3.1.47"/>
    </reaction>
</comment>
<comment type="caution">
    <text evidence="7">The sequence shown here is derived from an EMBL/GenBank/DDBJ whole genome shotgun (WGS) entry which is preliminary data.</text>
</comment>
<proteinExistence type="predicted"/>
<protein>
    <recommendedName>
        <fullName evidence="2">8-amino-7-oxononanoate synthase</fullName>
        <ecNumber evidence="2">2.3.1.47</ecNumber>
    </recommendedName>
</protein>
<dbReference type="PANTHER" id="PTHR13693">
    <property type="entry name" value="CLASS II AMINOTRANSFERASE/8-AMINO-7-OXONONANOATE SYNTHASE"/>
    <property type="match status" value="1"/>
</dbReference>
<evidence type="ECO:0000313" key="8">
    <source>
        <dbReference type="Proteomes" id="UP001259347"/>
    </source>
</evidence>
<dbReference type="EMBL" id="JAVDUM010000002">
    <property type="protein sequence ID" value="MDR6865916.1"/>
    <property type="molecule type" value="Genomic_DNA"/>
</dbReference>
<dbReference type="Gene3D" id="3.90.1150.10">
    <property type="entry name" value="Aspartate Aminotransferase, domain 1"/>
    <property type="match status" value="1"/>
</dbReference>
<reference evidence="7 8" key="1">
    <citation type="submission" date="2023-07" db="EMBL/GenBank/DDBJ databases">
        <title>Sorghum-associated microbial communities from plants grown in Nebraska, USA.</title>
        <authorList>
            <person name="Schachtman D."/>
        </authorList>
    </citation>
    <scope>NUCLEOTIDE SEQUENCE [LARGE SCALE GENOMIC DNA]</scope>
    <source>
        <strain evidence="7 8">2980</strain>
    </source>
</reference>
<gene>
    <name evidence="7" type="ORF">J2Y69_000501</name>
</gene>
<dbReference type="PANTHER" id="PTHR13693:SF100">
    <property type="entry name" value="8-AMINO-7-OXONONANOATE SYNTHASE"/>
    <property type="match status" value="1"/>
</dbReference>
<evidence type="ECO:0000256" key="2">
    <source>
        <dbReference type="ARBA" id="ARBA00013187"/>
    </source>
</evidence>
<feature type="domain" description="Aminotransferase class I/classII large" evidence="6">
    <location>
        <begin position="105"/>
        <end position="393"/>
    </location>
</feature>
<accession>A0ABU1S8H6</accession>
<evidence type="ECO:0000313" key="7">
    <source>
        <dbReference type="EMBL" id="MDR6865916.1"/>
    </source>
</evidence>
<dbReference type="NCBIfam" id="NF005526">
    <property type="entry name" value="PRK07179.1"/>
    <property type="match status" value="1"/>
</dbReference>
<dbReference type="Gene3D" id="3.40.640.10">
    <property type="entry name" value="Type I PLP-dependent aspartate aminotransferase-like (Major domain)"/>
    <property type="match status" value="1"/>
</dbReference>
<keyword evidence="8" id="KW-1185">Reference proteome</keyword>
<keyword evidence="7" id="KW-0012">Acyltransferase</keyword>
<evidence type="ECO:0000256" key="1">
    <source>
        <dbReference type="ARBA" id="ARBA00001933"/>
    </source>
</evidence>
<name>A0ABU1S8H6_9MICO</name>
<dbReference type="InterPro" id="IPR004839">
    <property type="entry name" value="Aminotransferase_I/II_large"/>
</dbReference>
<dbReference type="Proteomes" id="UP001259347">
    <property type="component" value="Unassembled WGS sequence"/>
</dbReference>
<dbReference type="InterPro" id="IPR015424">
    <property type="entry name" value="PyrdxlP-dep_Trfase"/>
</dbReference>
<evidence type="ECO:0000256" key="3">
    <source>
        <dbReference type="ARBA" id="ARBA00022679"/>
    </source>
</evidence>